<name>A0A0E3BAS3_9BURK</name>
<comment type="caution">
    <text evidence="2">The sequence shown here is derived from an EMBL/GenBank/DDBJ whole genome shotgun (WGS) entry which is preliminary data.</text>
</comment>
<gene>
    <name evidence="2" type="ORF">P245_23065</name>
</gene>
<organism evidence="2">
    <name type="scientific">Comamonas thiooxydans</name>
    <dbReference type="NCBI Taxonomy" id="363952"/>
    <lineage>
        <taxon>Bacteria</taxon>
        <taxon>Pseudomonadati</taxon>
        <taxon>Pseudomonadota</taxon>
        <taxon>Betaproteobacteria</taxon>
        <taxon>Burkholderiales</taxon>
        <taxon>Comamonadaceae</taxon>
        <taxon>Comamonas</taxon>
    </lineage>
</organism>
<evidence type="ECO:0000256" key="1">
    <source>
        <dbReference type="SAM" id="Coils"/>
    </source>
</evidence>
<feature type="coiled-coil region" evidence="1">
    <location>
        <begin position="16"/>
        <end position="43"/>
    </location>
</feature>
<reference evidence="2" key="1">
    <citation type="submission" date="2013-09" db="EMBL/GenBank/DDBJ databases">
        <title>High correlation between genotypes and phenotypes of environmental bacteria Comamonas testosteroni strains.</title>
        <authorList>
            <person name="Liu L."/>
            <person name="Zhu W."/>
            <person name="Xia X."/>
            <person name="Xu B."/>
            <person name="Luo M."/>
            <person name="Wang G."/>
        </authorList>
    </citation>
    <scope>NUCLEOTIDE SEQUENCE [LARGE SCALE GENOMIC DNA]</scope>
    <source>
        <strain evidence="2">JL14</strain>
    </source>
</reference>
<sequence length="454" mass="48457">MSGPKVVRVVTREERIENCEGLLAQLDAAIRALKADAARLNDSEGEGLARSTVRRDALLELVRTDNFDQAEVQIRQEIGFILSKRSEAIERAASAAAVARRQLSCQRHAATTLIKELERRAPEAHAELAAGLRQIANQAKVTITAESMLAKAMLALSRAAPAAHLSEEQQALARSLQATQDPGIGGNGWQSLAAQDKRIVDLQHQLAQIEVLKGSEVTIAFSQRLDAVELEADGPVRNMKLDALVIEVAAAVAGLRRLSGLVETAQAALAEIEVLGSLTELASVRKALEAAIADQNEMRLTQVTADAIQAVGLVRAARAAMSRREAILAGLATLGYQVNDNMATAWVDEGRVVLRKADADTHGLEIASAPDAQRLQVRTVAFSSGLAAAANLAAETAWCGDFSRLQEQLRQDASDLAIERALPVGAVPLKVVQEPAAVQERAAAAHTLKTNQVR</sequence>
<accession>A0A0E3BAS3</accession>
<evidence type="ECO:0000313" key="2">
    <source>
        <dbReference type="EMBL" id="KGG84748.1"/>
    </source>
</evidence>
<dbReference type="AlphaFoldDB" id="A0A0E3BAS3"/>
<protein>
    <submittedName>
        <fullName evidence="2">Uncharacterized protein</fullName>
    </submittedName>
</protein>
<keyword evidence="1" id="KW-0175">Coiled coil</keyword>
<dbReference type="Proteomes" id="UP000029567">
    <property type="component" value="Unassembled WGS sequence"/>
</dbReference>
<dbReference type="RefSeq" id="WP_034382610.1">
    <property type="nucleotide sequence ID" value="NZ_AWTN01000125.1"/>
</dbReference>
<proteinExistence type="predicted"/>
<dbReference type="EMBL" id="AWTN01000125">
    <property type="protein sequence ID" value="KGG84748.1"/>
    <property type="molecule type" value="Genomic_DNA"/>
</dbReference>